<evidence type="ECO:0000313" key="2">
    <source>
        <dbReference type="EMBL" id="RXJ63433.1"/>
    </source>
</evidence>
<dbReference type="RefSeq" id="WP_206732541.1">
    <property type="nucleotide sequence ID" value="NZ_PDKO01000004.1"/>
</dbReference>
<proteinExistence type="predicted"/>
<dbReference type="Proteomes" id="UP000290191">
    <property type="component" value="Unassembled WGS sequence"/>
</dbReference>
<accession>A0A4Q0Y1B0</accession>
<name>A0A4Q0Y1B0_9BACT</name>
<reference evidence="2 3" key="1">
    <citation type="submission" date="2017-10" db="EMBL/GenBank/DDBJ databases">
        <title>Genomics of the genus Arcobacter.</title>
        <authorList>
            <person name="Perez-Cataluna A."/>
            <person name="Figueras M.J."/>
        </authorList>
    </citation>
    <scope>NUCLEOTIDE SEQUENCE [LARGE SCALE GENOMIC DNA]</scope>
    <source>
        <strain evidence="2 3">DSM 24636</strain>
    </source>
</reference>
<dbReference type="InterPro" id="IPR013783">
    <property type="entry name" value="Ig-like_fold"/>
</dbReference>
<sequence length="310" mass="32880">MAIARITDIKGLVTLDGTSEEILKNRDEISDHGGLLTIAEFAKIIFDDGREVEVTGPVSFNLDSTFFNEGTFEESITQISDLASLEYIDTQLDETKLADIAVDNITDQNLASQNVDSEQLNTQLDQDTTQLDTQNIITPTILNEDTTIENQESTADTVVDNNTNDESTDNTPVDTEIGTPSISFENPGEDGIYNAEELGEDGTVSATIFVTGSEVGDTLTYTVNGEQTTVGEDGSWSADVAGSDLAADTSFEVSVESSDEAGNTVTTKGTSSHTVDVEAQAGTVSVDNITTDDVINASEADETITVTGTA</sequence>
<evidence type="ECO:0000313" key="3">
    <source>
        <dbReference type="Proteomes" id="UP000290191"/>
    </source>
</evidence>
<feature type="region of interest" description="Disordered" evidence="1">
    <location>
        <begin position="154"/>
        <end position="187"/>
    </location>
</feature>
<protein>
    <recommendedName>
        <fullName evidence="4">Bacterial Ig-like domain-containing protein</fullName>
    </recommendedName>
</protein>
<dbReference type="AlphaFoldDB" id="A0A4Q0Y1B0"/>
<evidence type="ECO:0000256" key="1">
    <source>
        <dbReference type="SAM" id="MobiDB-lite"/>
    </source>
</evidence>
<feature type="compositionally biased region" description="Low complexity" evidence="1">
    <location>
        <begin position="156"/>
        <end position="171"/>
    </location>
</feature>
<evidence type="ECO:0008006" key="4">
    <source>
        <dbReference type="Google" id="ProtNLM"/>
    </source>
</evidence>
<feature type="non-terminal residue" evidence="2">
    <location>
        <position position="310"/>
    </location>
</feature>
<dbReference type="EMBL" id="PDKO01000004">
    <property type="protein sequence ID" value="RXJ63433.1"/>
    <property type="molecule type" value="Genomic_DNA"/>
</dbReference>
<gene>
    <name evidence="2" type="ORF">CRV06_07090</name>
</gene>
<dbReference type="Gene3D" id="2.60.40.10">
    <property type="entry name" value="Immunoglobulins"/>
    <property type="match status" value="1"/>
</dbReference>
<keyword evidence="3" id="KW-1185">Reference proteome</keyword>
<comment type="caution">
    <text evidence="2">The sequence shown here is derived from an EMBL/GenBank/DDBJ whole genome shotgun (WGS) entry which is preliminary data.</text>
</comment>
<organism evidence="2 3">
    <name type="scientific">Halarcobacter anaerophilus</name>
    <dbReference type="NCBI Taxonomy" id="877500"/>
    <lineage>
        <taxon>Bacteria</taxon>
        <taxon>Pseudomonadati</taxon>
        <taxon>Campylobacterota</taxon>
        <taxon>Epsilonproteobacteria</taxon>
        <taxon>Campylobacterales</taxon>
        <taxon>Arcobacteraceae</taxon>
        <taxon>Halarcobacter</taxon>
    </lineage>
</organism>